<name>A0ABS8UK83_DATST</name>
<proteinExistence type="predicted"/>
<evidence type="ECO:0000313" key="2">
    <source>
        <dbReference type="Proteomes" id="UP000823775"/>
    </source>
</evidence>
<gene>
    <name evidence="1" type="ORF">HAX54_017086</name>
</gene>
<accession>A0ABS8UK83</accession>
<comment type="caution">
    <text evidence="1">The sequence shown here is derived from an EMBL/GenBank/DDBJ whole genome shotgun (WGS) entry which is preliminary data.</text>
</comment>
<dbReference type="EMBL" id="JACEIK010002114">
    <property type="protein sequence ID" value="MCD9559229.1"/>
    <property type="molecule type" value="Genomic_DNA"/>
</dbReference>
<protein>
    <submittedName>
        <fullName evidence="1">Uncharacterized protein</fullName>
    </submittedName>
</protein>
<organism evidence="1 2">
    <name type="scientific">Datura stramonium</name>
    <name type="common">Jimsonweed</name>
    <name type="synonym">Common thornapple</name>
    <dbReference type="NCBI Taxonomy" id="4076"/>
    <lineage>
        <taxon>Eukaryota</taxon>
        <taxon>Viridiplantae</taxon>
        <taxon>Streptophyta</taxon>
        <taxon>Embryophyta</taxon>
        <taxon>Tracheophyta</taxon>
        <taxon>Spermatophyta</taxon>
        <taxon>Magnoliopsida</taxon>
        <taxon>eudicotyledons</taxon>
        <taxon>Gunneridae</taxon>
        <taxon>Pentapetalae</taxon>
        <taxon>asterids</taxon>
        <taxon>lamiids</taxon>
        <taxon>Solanales</taxon>
        <taxon>Solanaceae</taxon>
        <taxon>Solanoideae</taxon>
        <taxon>Datureae</taxon>
        <taxon>Datura</taxon>
    </lineage>
</organism>
<evidence type="ECO:0000313" key="1">
    <source>
        <dbReference type="EMBL" id="MCD9559229.1"/>
    </source>
</evidence>
<sequence>MRERSTSFWRKFAGKITDRISGMFISSLEYSGAMKLRYPQYGETLQCPIKLAEIYGDQSPWQIFGASQEKIGYFISPLKKRKESDERENNIPKQNFVVCRIKKNIKQLKDIAVNYTMEEHVVADIIKGMLLGPDAYCTIQVPARDQVMEETDQWDSIIDRVCDDEQADKVEKCTGRMI</sequence>
<reference evidence="1 2" key="1">
    <citation type="journal article" date="2021" name="BMC Genomics">
        <title>Datura genome reveals duplications of psychoactive alkaloid biosynthetic genes and high mutation rate following tissue culture.</title>
        <authorList>
            <person name="Rajewski A."/>
            <person name="Carter-House D."/>
            <person name="Stajich J."/>
            <person name="Litt A."/>
        </authorList>
    </citation>
    <scope>NUCLEOTIDE SEQUENCE [LARGE SCALE GENOMIC DNA]</scope>
    <source>
        <strain evidence="1">AR-01</strain>
    </source>
</reference>
<dbReference type="Proteomes" id="UP000823775">
    <property type="component" value="Unassembled WGS sequence"/>
</dbReference>
<keyword evidence="2" id="KW-1185">Reference proteome</keyword>